<feature type="transmembrane region" description="Helical" evidence="1">
    <location>
        <begin position="188"/>
        <end position="216"/>
    </location>
</feature>
<evidence type="ECO:0000313" key="5">
    <source>
        <dbReference type="Proteomes" id="UP001156614"/>
    </source>
</evidence>
<feature type="transmembrane region" description="Helical" evidence="1">
    <location>
        <begin position="293"/>
        <end position="311"/>
    </location>
</feature>
<evidence type="ECO:0000313" key="4">
    <source>
        <dbReference type="EMBL" id="GLQ63366.1"/>
    </source>
</evidence>
<evidence type="ECO:0000256" key="1">
    <source>
        <dbReference type="SAM" id="Phobius"/>
    </source>
</evidence>
<protein>
    <recommendedName>
        <fullName evidence="6">Glycosyltransferase RgtA/B/C/D-like domain-containing protein</fullName>
    </recommendedName>
</protein>
<dbReference type="InterPro" id="IPR058671">
    <property type="entry name" value="DUF6311_C"/>
</dbReference>
<name>A0AAV5NGG0_9PROT</name>
<feature type="transmembrane region" description="Helical" evidence="1">
    <location>
        <begin position="7"/>
        <end position="33"/>
    </location>
</feature>
<dbReference type="AlphaFoldDB" id="A0AAV5NGG0"/>
<feature type="domain" description="DUF6311" evidence="2">
    <location>
        <begin position="24"/>
        <end position="407"/>
    </location>
</feature>
<organism evidence="4 5">
    <name type="scientific">Gluconobacter cerinus</name>
    <dbReference type="NCBI Taxonomy" id="38307"/>
    <lineage>
        <taxon>Bacteria</taxon>
        <taxon>Pseudomonadati</taxon>
        <taxon>Pseudomonadota</taxon>
        <taxon>Alphaproteobacteria</taxon>
        <taxon>Acetobacterales</taxon>
        <taxon>Acetobacteraceae</taxon>
        <taxon>Gluconobacter</taxon>
    </lineage>
</organism>
<feature type="transmembrane region" description="Helical" evidence="1">
    <location>
        <begin position="222"/>
        <end position="247"/>
    </location>
</feature>
<dbReference type="InterPro" id="IPR046278">
    <property type="entry name" value="DUF6311"/>
</dbReference>
<keyword evidence="1" id="KW-0812">Transmembrane</keyword>
<gene>
    <name evidence="4" type="ORF">GCM10007867_22110</name>
</gene>
<accession>A0AAV5NGG0</accession>
<feature type="transmembrane region" description="Helical" evidence="1">
    <location>
        <begin position="107"/>
        <end position="127"/>
    </location>
</feature>
<feature type="transmembrane region" description="Helical" evidence="1">
    <location>
        <begin position="323"/>
        <end position="343"/>
    </location>
</feature>
<keyword evidence="1" id="KW-0472">Membrane</keyword>
<comment type="caution">
    <text evidence="4">The sequence shown here is derived from an EMBL/GenBank/DDBJ whole genome shotgun (WGS) entry which is preliminary data.</text>
</comment>
<dbReference type="EMBL" id="BSNU01000003">
    <property type="protein sequence ID" value="GLQ63366.1"/>
    <property type="molecule type" value="Genomic_DNA"/>
</dbReference>
<dbReference type="Proteomes" id="UP001156614">
    <property type="component" value="Unassembled WGS sequence"/>
</dbReference>
<evidence type="ECO:0000259" key="2">
    <source>
        <dbReference type="Pfam" id="PF19830"/>
    </source>
</evidence>
<dbReference type="Pfam" id="PF19830">
    <property type="entry name" value="DUF6311"/>
    <property type="match status" value="1"/>
</dbReference>
<feature type="transmembrane region" description="Helical" evidence="1">
    <location>
        <begin position="134"/>
        <end position="151"/>
    </location>
</feature>
<dbReference type="RefSeq" id="WP_145995774.1">
    <property type="nucleotide sequence ID" value="NZ_BEWM01000002.1"/>
</dbReference>
<proteinExistence type="predicted"/>
<reference evidence="5" key="1">
    <citation type="journal article" date="2019" name="Int. J. Syst. Evol. Microbiol.">
        <title>The Global Catalogue of Microorganisms (GCM) 10K type strain sequencing project: providing services to taxonomists for standard genome sequencing and annotation.</title>
        <authorList>
            <consortium name="The Broad Institute Genomics Platform"/>
            <consortium name="The Broad Institute Genome Sequencing Center for Infectious Disease"/>
            <person name="Wu L."/>
            <person name="Ma J."/>
        </authorList>
    </citation>
    <scope>NUCLEOTIDE SEQUENCE [LARGE SCALE GENOMIC DNA]</scope>
    <source>
        <strain evidence="5">NBRC 3267</strain>
    </source>
</reference>
<feature type="domain" description="DUF6311" evidence="3">
    <location>
        <begin position="432"/>
        <end position="528"/>
    </location>
</feature>
<keyword evidence="1" id="KW-1133">Transmembrane helix</keyword>
<sequence>MAKRYEWVRVVPSIVWALVLAVLMGLGVGVHLVPLDSLSRFPVFQDGIQAVAGQRYFLGDAWQWPLLDTHSLLAPQGASVAMTDSTPLLLLLFKPFVALLPAGFVPYRLWLVFCFLMQPVSMVLALSAAGERRFTALMSGAILALCMPFFLGRIIHLSLMGQFLLLLAFAFYFSLVRGKKWALGLTPIFLVICLLIHPILMLLASGTIAAVALTLLCRRAKAWREVACSCGAGIALVLIVSEVLGYFRYAQGAGGYGLFSMNLLSPFWPMHSDLLAFIPALHYGMETQSFEGYSYLGAGLLLLLLCDVVFCRRELLSVMWRHAGLSIFLGIMALYAVSNTGYAGPYQLWHIALSPPLADVFRASGRCFWPVGYGLLIAAIRLSRFIPRRVGGSLLIICALLQFLDTRSLRAQAHDLWKADFPVTGVTRSLTGLIGDAQQVALYPVAGCGLDLYGPDADRIMTVFRLSAEQNRPINTFYLSRPPKDFACGREKPQADQAEGTLEIYVGGLQPAANRHCQDLDGLKICPPS</sequence>
<evidence type="ECO:0008006" key="6">
    <source>
        <dbReference type="Google" id="ProtNLM"/>
    </source>
</evidence>
<evidence type="ECO:0000259" key="3">
    <source>
        <dbReference type="Pfam" id="PF25853"/>
    </source>
</evidence>
<feature type="transmembrane region" description="Helical" evidence="1">
    <location>
        <begin position="157"/>
        <end position="176"/>
    </location>
</feature>
<keyword evidence="5" id="KW-1185">Reference proteome</keyword>
<dbReference type="Pfam" id="PF25853">
    <property type="entry name" value="DUF6311_C"/>
    <property type="match status" value="1"/>
</dbReference>